<feature type="compositionally biased region" description="Basic and acidic residues" evidence="1">
    <location>
        <begin position="348"/>
        <end position="367"/>
    </location>
</feature>
<feature type="region of interest" description="Disordered" evidence="1">
    <location>
        <begin position="348"/>
        <end position="368"/>
    </location>
</feature>
<dbReference type="RefSeq" id="WP_344546344.1">
    <property type="nucleotide sequence ID" value="NZ_BAAATD010000010.1"/>
</dbReference>
<gene>
    <name evidence="2" type="ORF">GCM10010411_65470</name>
</gene>
<evidence type="ECO:0000256" key="1">
    <source>
        <dbReference type="SAM" id="MobiDB-lite"/>
    </source>
</evidence>
<reference evidence="2 3" key="1">
    <citation type="journal article" date="2019" name="Int. J. Syst. Evol. Microbiol.">
        <title>The Global Catalogue of Microorganisms (GCM) 10K type strain sequencing project: providing services to taxonomists for standard genome sequencing and annotation.</title>
        <authorList>
            <consortium name="The Broad Institute Genomics Platform"/>
            <consortium name="The Broad Institute Genome Sequencing Center for Infectious Disease"/>
            <person name="Wu L."/>
            <person name="Ma J."/>
        </authorList>
    </citation>
    <scope>NUCLEOTIDE SEQUENCE [LARGE SCALE GENOMIC DNA]</scope>
    <source>
        <strain evidence="2 3">JCM 6833</strain>
    </source>
</reference>
<protein>
    <recommendedName>
        <fullName evidence="4">PE-PGRS family protein</fullName>
    </recommendedName>
</protein>
<organism evidence="2 3">
    <name type="scientific">Actinomadura fulvescens</name>
    <dbReference type="NCBI Taxonomy" id="46160"/>
    <lineage>
        <taxon>Bacteria</taxon>
        <taxon>Bacillati</taxon>
        <taxon>Actinomycetota</taxon>
        <taxon>Actinomycetes</taxon>
        <taxon>Streptosporangiales</taxon>
        <taxon>Thermomonosporaceae</taxon>
        <taxon>Actinomadura</taxon>
    </lineage>
</organism>
<evidence type="ECO:0008006" key="4">
    <source>
        <dbReference type="Google" id="ProtNLM"/>
    </source>
</evidence>
<feature type="compositionally biased region" description="Basic and acidic residues" evidence="1">
    <location>
        <begin position="411"/>
        <end position="422"/>
    </location>
</feature>
<keyword evidence="3" id="KW-1185">Reference proteome</keyword>
<evidence type="ECO:0000313" key="3">
    <source>
        <dbReference type="Proteomes" id="UP001501509"/>
    </source>
</evidence>
<dbReference type="Proteomes" id="UP001501509">
    <property type="component" value="Unassembled WGS sequence"/>
</dbReference>
<proteinExistence type="predicted"/>
<comment type="caution">
    <text evidence="2">The sequence shown here is derived from an EMBL/GenBank/DDBJ whole genome shotgun (WGS) entry which is preliminary data.</text>
</comment>
<sequence>MTQSYPIIEERFLREPPKRGAFGLRGRRRDYDELPRPKGNQVLVFCVGGKHLVDDGRFGLDDERVLEATSVSLVDISDRVPVTIQLAIPSKDSSEFTIQAAFLCTVTDPEVIVGKGKQNVSVSLLGYLRGHHRIFELGLPYELSEIHEVRRDVKAQVLAYTMKAPAPIPGMKVVLNSIEVLTPNELREVHGRLRKGSNDQRVVWQEKNHGHDLERLHAEQAHLLERMNLQFERERADHDRKMEEQRRLFDEWMEQEIGRLRRVHAQQEYAELAPLFGSDPLEAMKYAVARGDLPATEIVRALEEARERDRGDSREVWQERLADQRERDRATREERRWLIEIQQEARREDRADQRLSRQHDRTDEQHRRQMVQRVIGKLADAGYLDENSPDVRLLVQGLMQELVPGSGVGEKVLDSDALEARSLDPAAPEEELREEDVN</sequence>
<feature type="region of interest" description="Disordered" evidence="1">
    <location>
        <begin position="405"/>
        <end position="438"/>
    </location>
</feature>
<feature type="compositionally biased region" description="Acidic residues" evidence="1">
    <location>
        <begin position="427"/>
        <end position="438"/>
    </location>
</feature>
<dbReference type="EMBL" id="BAAATD010000010">
    <property type="protein sequence ID" value="GAA2620534.1"/>
    <property type="molecule type" value="Genomic_DNA"/>
</dbReference>
<name>A0ABN3Q8Y8_9ACTN</name>
<evidence type="ECO:0000313" key="2">
    <source>
        <dbReference type="EMBL" id="GAA2620534.1"/>
    </source>
</evidence>
<accession>A0ABN3Q8Y8</accession>